<dbReference type="Pfam" id="PF11611">
    <property type="entry name" value="DUF4352"/>
    <property type="match status" value="1"/>
</dbReference>
<evidence type="ECO:0000313" key="6">
    <source>
        <dbReference type="Proteomes" id="UP000405524"/>
    </source>
</evidence>
<evidence type="ECO:0000256" key="3">
    <source>
        <dbReference type="SAM" id="Phobius"/>
    </source>
</evidence>
<keyword evidence="3" id="KW-0472">Membrane</keyword>
<name>A0A5K1JAT5_9ACTN</name>
<organism evidence="5 6">
    <name type="scientific">Collinsella intestinalis</name>
    <dbReference type="NCBI Taxonomy" id="147207"/>
    <lineage>
        <taxon>Bacteria</taxon>
        <taxon>Bacillati</taxon>
        <taxon>Actinomycetota</taxon>
        <taxon>Coriobacteriia</taxon>
        <taxon>Coriobacteriales</taxon>
        <taxon>Coriobacteriaceae</taxon>
        <taxon>Collinsella</taxon>
    </lineage>
</organism>
<proteinExistence type="predicted"/>
<feature type="region of interest" description="Disordered" evidence="2">
    <location>
        <begin position="101"/>
        <end position="126"/>
    </location>
</feature>
<keyword evidence="1" id="KW-0732">Signal</keyword>
<feature type="compositionally biased region" description="Basic and acidic residues" evidence="2">
    <location>
        <begin position="115"/>
        <end position="126"/>
    </location>
</feature>
<feature type="domain" description="DUF4352" evidence="4">
    <location>
        <begin position="153"/>
        <end position="221"/>
    </location>
</feature>
<dbReference type="RefSeq" id="WP_226803349.1">
    <property type="nucleotide sequence ID" value="NZ_CABWIC010000030.1"/>
</dbReference>
<evidence type="ECO:0000256" key="2">
    <source>
        <dbReference type="SAM" id="MobiDB-lite"/>
    </source>
</evidence>
<sequence>MEIEQPKQPRSGLAIAGLVLGIIALVTSLMPIINNMSFFAALVGAVLAIVGLVACTRGKRAGKGLAIAAIAVNVISVVAVIASQGMYSAAIDDAMNGPQAVRESQAEDALDDDAGESRADEPVSEKKLSVGASVELSNGMTISVDEIVPGLANYDGTTVTGVRVTYSNNSDEALSFNSYDWKGESASGVQSDATYYSEAAEELSYGDLSAGGTVSGYVYFEGDLANVLYFSSPFADGPAATWGIA</sequence>
<gene>
    <name evidence="5" type="ORF">JKKLCJKK_01191</name>
</gene>
<feature type="transmembrane region" description="Helical" evidence="3">
    <location>
        <begin position="12"/>
        <end position="32"/>
    </location>
</feature>
<evidence type="ECO:0000259" key="4">
    <source>
        <dbReference type="Pfam" id="PF11611"/>
    </source>
</evidence>
<protein>
    <recommendedName>
        <fullName evidence="4">DUF4352 domain-containing protein</fullName>
    </recommendedName>
</protein>
<accession>A0A5K1JAT5</accession>
<feature type="transmembrane region" description="Helical" evidence="3">
    <location>
        <begin position="67"/>
        <end position="87"/>
    </location>
</feature>
<keyword evidence="3" id="KW-1133">Transmembrane helix</keyword>
<dbReference type="Gene3D" id="2.60.40.1240">
    <property type="match status" value="1"/>
</dbReference>
<dbReference type="InterPro" id="IPR029051">
    <property type="entry name" value="DUF4352"/>
</dbReference>
<evidence type="ECO:0000256" key="1">
    <source>
        <dbReference type="ARBA" id="ARBA00022729"/>
    </source>
</evidence>
<dbReference type="InterPro" id="IPR029050">
    <property type="entry name" value="Immunoprotect_excell_Ig-like"/>
</dbReference>
<dbReference type="EMBL" id="CABWIC010000030">
    <property type="protein sequence ID" value="VWM01208.1"/>
    <property type="molecule type" value="Genomic_DNA"/>
</dbReference>
<dbReference type="AlphaFoldDB" id="A0A5K1JAT5"/>
<evidence type="ECO:0000313" key="5">
    <source>
        <dbReference type="EMBL" id="VWM01208.1"/>
    </source>
</evidence>
<keyword evidence="3" id="KW-0812">Transmembrane</keyword>
<dbReference type="GeneID" id="77466188"/>
<reference evidence="5 6" key="1">
    <citation type="submission" date="2019-10" db="EMBL/GenBank/DDBJ databases">
        <authorList>
            <person name="Wolf R A."/>
        </authorList>
    </citation>
    <scope>NUCLEOTIDE SEQUENCE [LARGE SCALE GENOMIC DNA]</scope>
    <source>
        <strain evidence="5">Collinsella_intestinalis_DSM_13632</strain>
    </source>
</reference>
<dbReference type="Proteomes" id="UP000405524">
    <property type="component" value="Unassembled WGS sequence"/>
</dbReference>
<feature type="transmembrane region" description="Helical" evidence="3">
    <location>
        <begin position="38"/>
        <end position="55"/>
    </location>
</feature>